<dbReference type="SMART" id="SM00228">
    <property type="entry name" value="PDZ"/>
    <property type="match status" value="1"/>
</dbReference>
<feature type="region of interest" description="Disordered" evidence="2">
    <location>
        <begin position="832"/>
        <end position="861"/>
    </location>
</feature>
<dbReference type="PANTHER" id="PTHR12844">
    <property type="entry name" value="CONNECTOR ENCHANCER OF KINASE SUPPRESSOR OF RAS"/>
    <property type="match status" value="1"/>
</dbReference>
<proteinExistence type="inferred from homology"/>
<dbReference type="Proteomes" id="UP000694867">
    <property type="component" value="Unplaced"/>
</dbReference>
<feature type="compositionally biased region" description="Pro residues" evidence="2">
    <location>
        <begin position="776"/>
        <end position="790"/>
    </location>
</feature>
<feature type="domain" description="PDZ" evidence="5">
    <location>
        <begin position="210"/>
        <end position="292"/>
    </location>
</feature>
<dbReference type="InterPro" id="IPR051566">
    <property type="entry name" value="CNKSR"/>
</dbReference>
<dbReference type="InterPro" id="IPR001660">
    <property type="entry name" value="SAM"/>
</dbReference>
<dbReference type="RefSeq" id="XP_003746328.1">
    <property type="nucleotide sequence ID" value="XM_003746280.1"/>
</dbReference>
<feature type="domain" description="PH" evidence="3">
    <location>
        <begin position="520"/>
        <end position="617"/>
    </location>
</feature>
<dbReference type="SUPFAM" id="SSF50729">
    <property type="entry name" value="PH domain-like"/>
    <property type="match status" value="1"/>
</dbReference>
<reference evidence="8" key="1">
    <citation type="submission" date="2025-08" db="UniProtKB">
        <authorList>
            <consortium name="RefSeq"/>
        </authorList>
    </citation>
    <scope>IDENTIFICATION</scope>
</reference>
<dbReference type="Gene3D" id="2.30.29.30">
    <property type="entry name" value="Pleckstrin-homology domain (PH domain)/Phosphotyrosine-binding domain (PTB)"/>
    <property type="match status" value="1"/>
</dbReference>
<dbReference type="SUPFAM" id="SSF47769">
    <property type="entry name" value="SAM/Pointed domain"/>
    <property type="match status" value="1"/>
</dbReference>
<dbReference type="Pfam" id="PF00536">
    <property type="entry name" value="SAM_1"/>
    <property type="match status" value="1"/>
</dbReference>
<sequence length="861" mass="96866">MAYINIAEWTPEHVVEWARGVDNLVYPYIHCFLKHRIDGHRLLTLTCEDLARIGITKIGHQETILESVANLRHLHYNLVTENLQSLALRVGCHARSLHIQIQILTRQSDPQPKNISNEILAAACELISAVKQFIFWIDRPPFKGQDQYLKTRKTVLQLALELASTAQRDHFVANPLELIKQKCLCLAEISDFVVQEYADSLIIQPASLEVVTARKPRQEDDWGMQITTKYGGVHIVGKVRYQSPVQICAKVEEGDEIVQINLQTVLGWTLEHMLSLLQNHITNIKLTLKKRPRHSNLFGQMVYLKPHKIPINRISYEKQQLAITEEDGLLEPEPTSPRILREIEADDDAFLPEPSSGGETENGHNLVLQLRSQVKPKRPVLQRRATVTCASPTVSKPPVSFEDLVDSIDSNRLGLAKPRKNMCVKEHVTRSVSHDLPSKVKQFPAHHNHQQQHNHHSHQMLSEASQGRRSLPTPKVQTGSAPCRNKEGARKLPVPVSPSLPSPLKKIFASRCVSSESLLPADLQGWLYLRPKSCPKKWHKRWAILKNSYLYLFRSRHETRAACLVFLPGFSVVSAPECGPTRKFPFKLQHPTVSFYLAASEQADMLKWLELLLKHGGQQPTDGDIQRNSVMPDQTVYFSESEESNPESGEEETESQRVPPVAAVPLPPAPIAMPRENPTPKPRTIFLSSTLPRKSASDIPSRVTPGTPTKPMRNRNSSPQCIPRDVSGTPSPPSKRDIPPRPPAPDITEGMFKKAQQQQAERNKLKGRSDALPTTNSPPPHAPMTPPAIPPRCATTQQIKELYLQRNWGITKMNDDCENIYATKIEAMGSPHICHRPSPPPPPANKPDILAGTYDHDDRRH</sequence>
<dbReference type="PROSITE" id="PS51290">
    <property type="entry name" value="CRIC"/>
    <property type="match status" value="1"/>
</dbReference>
<feature type="region of interest" description="Disordered" evidence="2">
    <location>
        <begin position="444"/>
        <end position="496"/>
    </location>
</feature>
<dbReference type="GeneID" id="100908885"/>
<feature type="region of interest" description="Disordered" evidence="2">
    <location>
        <begin position="637"/>
        <end position="792"/>
    </location>
</feature>
<dbReference type="InterPro" id="IPR013761">
    <property type="entry name" value="SAM/pointed_sf"/>
</dbReference>
<feature type="domain" description="CRIC" evidence="6">
    <location>
        <begin position="82"/>
        <end position="173"/>
    </location>
</feature>
<dbReference type="Gene3D" id="2.30.42.10">
    <property type="match status" value="1"/>
</dbReference>
<feature type="compositionally biased region" description="Basic residues" evidence="2">
    <location>
        <begin position="444"/>
        <end position="458"/>
    </location>
</feature>
<dbReference type="CDD" id="cd13326">
    <property type="entry name" value="PH_CNK_insect-like"/>
    <property type="match status" value="1"/>
</dbReference>
<evidence type="ECO:0000313" key="8">
    <source>
        <dbReference type="RefSeq" id="XP_003746328.1"/>
    </source>
</evidence>
<dbReference type="InterPro" id="IPR001478">
    <property type="entry name" value="PDZ"/>
</dbReference>
<name>A0AAJ6QWS7_9ACAR</name>
<evidence type="ECO:0000313" key="7">
    <source>
        <dbReference type="Proteomes" id="UP000694867"/>
    </source>
</evidence>
<evidence type="ECO:0000259" key="4">
    <source>
        <dbReference type="PROSITE" id="PS50105"/>
    </source>
</evidence>
<evidence type="ECO:0000256" key="1">
    <source>
        <dbReference type="ARBA" id="ARBA00009498"/>
    </source>
</evidence>
<gene>
    <name evidence="8" type="primary">LOC100908885</name>
</gene>
<dbReference type="PANTHER" id="PTHR12844:SF42">
    <property type="entry name" value="CONNECTOR ENHANCER OF KSR PROTEIN CNK"/>
    <property type="match status" value="1"/>
</dbReference>
<dbReference type="Pfam" id="PF10534">
    <property type="entry name" value="CRIC_ras_sig"/>
    <property type="match status" value="1"/>
</dbReference>
<dbReference type="PROSITE" id="PS50003">
    <property type="entry name" value="PH_DOMAIN"/>
    <property type="match status" value="1"/>
</dbReference>
<evidence type="ECO:0000256" key="2">
    <source>
        <dbReference type="SAM" id="MobiDB-lite"/>
    </source>
</evidence>
<dbReference type="InterPro" id="IPR001849">
    <property type="entry name" value="PH_domain"/>
</dbReference>
<dbReference type="InterPro" id="IPR036034">
    <property type="entry name" value="PDZ_sf"/>
</dbReference>
<dbReference type="AlphaFoldDB" id="A0AAJ6QWS7"/>
<dbReference type="InterPro" id="IPR017874">
    <property type="entry name" value="CRIC_domain"/>
</dbReference>
<dbReference type="Pfam" id="PF00169">
    <property type="entry name" value="PH"/>
    <property type="match status" value="1"/>
</dbReference>
<feature type="compositionally biased region" description="Acidic residues" evidence="2">
    <location>
        <begin position="640"/>
        <end position="653"/>
    </location>
</feature>
<evidence type="ECO:0000259" key="3">
    <source>
        <dbReference type="PROSITE" id="PS50003"/>
    </source>
</evidence>
<feature type="domain" description="SAM" evidence="4">
    <location>
        <begin position="9"/>
        <end position="74"/>
    </location>
</feature>
<dbReference type="SMART" id="SM00233">
    <property type="entry name" value="PH"/>
    <property type="match status" value="1"/>
</dbReference>
<dbReference type="InterPro" id="IPR011993">
    <property type="entry name" value="PH-like_dom_sf"/>
</dbReference>
<organism evidence="7 8">
    <name type="scientific">Galendromus occidentalis</name>
    <name type="common">western predatory mite</name>
    <dbReference type="NCBI Taxonomy" id="34638"/>
    <lineage>
        <taxon>Eukaryota</taxon>
        <taxon>Metazoa</taxon>
        <taxon>Ecdysozoa</taxon>
        <taxon>Arthropoda</taxon>
        <taxon>Chelicerata</taxon>
        <taxon>Arachnida</taxon>
        <taxon>Acari</taxon>
        <taxon>Parasitiformes</taxon>
        <taxon>Mesostigmata</taxon>
        <taxon>Gamasina</taxon>
        <taxon>Phytoseioidea</taxon>
        <taxon>Phytoseiidae</taxon>
        <taxon>Typhlodrominae</taxon>
        <taxon>Galendromus</taxon>
    </lineage>
</organism>
<dbReference type="SMART" id="SM00454">
    <property type="entry name" value="SAM"/>
    <property type="match status" value="1"/>
</dbReference>
<dbReference type="Gene3D" id="1.10.150.50">
    <property type="entry name" value="Transcription Factor, Ets-1"/>
    <property type="match status" value="1"/>
</dbReference>
<evidence type="ECO:0000259" key="6">
    <source>
        <dbReference type="PROSITE" id="PS51290"/>
    </source>
</evidence>
<feature type="compositionally biased region" description="Pro residues" evidence="2">
    <location>
        <begin position="665"/>
        <end position="681"/>
    </location>
</feature>
<comment type="similarity">
    <text evidence="1">Belongs to the CNKSR family.</text>
</comment>
<dbReference type="PROSITE" id="PS50105">
    <property type="entry name" value="SAM_DOMAIN"/>
    <property type="match status" value="1"/>
</dbReference>
<dbReference type="PROSITE" id="PS50106">
    <property type="entry name" value="PDZ"/>
    <property type="match status" value="1"/>
</dbReference>
<accession>A0AAJ6QWS7</accession>
<dbReference type="SUPFAM" id="SSF50156">
    <property type="entry name" value="PDZ domain-like"/>
    <property type="match status" value="1"/>
</dbReference>
<protein>
    <submittedName>
        <fullName evidence="8">CNK3/IPCEF1 fusion protein-like</fullName>
    </submittedName>
</protein>
<dbReference type="KEGG" id="goe:100908885"/>
<evidence type="ECO:0000259" key="5">
    <source>
        <dbReference type="PROSITE" id="PS50106"/>
    </source>
</evidence>
<keyword evidence="7" id="KW-1185">Reference proteome</keyword>